<proteinExistence type="predicted"/>
<dbReference type="RefSeq" id="WP_345575760.1">
    <property type="nucleotide sequence ID" value="NZ_BAABDQ010000046.1"/>
</dbReference>
<feature type="domain" description="Condensation" evidence="1">
    <location>
        <begin position="87"/>
        <end position="276"/>
    </location>
</feature>
<evidence type="ECO:0000313" key="3">
    <source>
        <dbReference type="Proteomes" id="UP001500630"/>
    </source>
</evidence>
<protein>
    <recommendedName>
        <fullName evidence="1">Condensation domain-containing protein</fullName>
    </recommendedName>
</protein>
<dbReference type="PANTHER" id="PTHR45527:SF1">
    <property type="entry name" value="FATTY ACID SYNTHASE"/>
    <property type="match status" value="1"/>
</dbReference>
<dbReference type="Gene3D" id="3.30.559.30">
    <property type="entry name" value="Nonribosomal peptide synthetase, condensation domain"/>
    <property type="match status" value="1"/>
</dbReference>
<gene>
    <name evidence="2" type="ORF">GCM10022419_114640</name>
</gene>
<keyword evidence="3" id="KW-1185">Reference proteome</keyword>
<evidence type="ECO:0000313" key="2">
    <source>
        <dbReference type="EMBL" id="GAA3610694.1"/>
    </source>
</evidence>
<organism evidence="2 3">
    <name type="scientific">Nonomuraea rosea</name>
    <dbReference type="NCBI Taxonomy" id="638574"/>
    <lineage>
        <taxon>Bacteria</taxon>
        <taxon>Bacillati</taxon>
        <taxon>Actinomycetota</taxon>
        <taxon>Actinomycetes</taxon>
        <taxon>Streptosporangiales</taxon>
        <taxon>Streptosporangiaceae</taxon>
        <taxon>Nonomuraea</taxon>
    </lineage>
</organism>
<dbReference type="EMBL" id="BAABDQ010000046">
    <property type="protein sequence ID" value="GAA3610694.1"/>
    <property type="molecule type" value="Genomic_DNA"/>
</dbReference>
<dbReference type="InterPro" id="IPR001242">
    <property type="entry name" value="Condensation_dom"/>
</dbReference>
<sequence length="391" mass="42598">MSEVSFIQHGIWINEQLGAGTAYRMPIVITFAAAPEPAALAKAIDQLVERHPMLGSAIEERDGVLHLVPAARRPALGASYELDIDTGPLITFTLNGRTLTIVAHHVIFDGASKEILVDDLAAFLDGTPPPPLAAHDHAAGLRQRVAARLEAAKEFWASRWREPQEIVVAGKTVRGRRFSAGHEHRFSLEVPRVPGLTRFEVFVAALHTLLREYGNAEIVTAIDLSTRSVAEEGHIGPFVNEVPLFSSLDGPFENLAAGLRTELRQLYRFREVPLARAVPRIRPHASLAPISVSYRHGGRQPPWGNVEWLAFNGAVRGALQLQLLDAPNGLLAGLRYSQEAEDVAEIFSRDLADVLGRVAAGSPRELPAFPEISDKSTGGFCAGQRCRRSAN</sequence>
<dbReference type="SUPFAM" id="SSF52777">
    <property type="entry name" value="CoA-dependent acyltransferases"/>
    <property type="match status" value="2"/>
</dbReference>
<comment type="caution">
    <text evidence="2">The sequence shown here is derived from an EMBL/GenBank/DDBJ whole genome shotgun (WGS) entry which is preliminary data.</text>
</comment>
<dbReference type="PANTHER" id="PTHR45527">
    <property type="entry name" value="NONRIBOSOMAL PEPTIDE SYNTHETASE"/>
    <property type="match status" value="1"/>
</dbReference>
<dbReference type="Gene3D" id="3.30.559.10">
    <property type="entry name" value="Chloramphenicol acetyltransferase-like domain"/>
    <property type="match status" value="2"/>
</dbReference>
<dbReference type="Pfam" id="PF00668">
    <property type="entry name" value="Condensation"/>
    <property type="match status" value="1"/>
</dbReference>
<evidence type="ECO:0000259" key="1">
    <source>
        <dbReference type="Pfam" id="PF00668"/>
    </source>
</evidence>
<name>A0ABP6ZJH9_9ACTN</name>
<reference evidence="3" key="1">
    <citation type="journal article" date="2019" name="Int. J. Syst. Evol. Microbiol.">
        <title>The Global Catalogue of Microorganisms (GCM) 10K type strain sequencing project: providing services to taxonomists for standard genome sequencing and annotation.</title>
        <authorList>
            <consortium name="The Broad Institute Genomics Platform"/>
            <consortium name="The Broad Institute Genome Sequencing Center for Infectious Disease"/>
            <person name="Wu L."/>
            <person name="Ma J."/>
        </authorList>
    </citation>
    <scope>NUCLEOTIDE SEQUENCE [LARGE SCALE GENOMIC DNA]</scope>
    <source>
        <strain evidence="3">JCM 17326</strain>
    </source>
</reference>
<accession>A0ABP6ZJH9</accession>
<dbReference type="Proteomes" id="UP001500630">
    <property type="component" value="Unassembled WGS sequence"/>
</dbReference>
<dbReference type="InterPro" id="IPR023213">
    <property type="entry name" value="CAT-like_dom_sf"/>
</dbReference>